<keyword evidence="2" id="KW-0812">Transmembrane</keyword>
<evidence type="ECO:0000313" key="3">
    <source>
        <dbReference type="EMBL" id="CCG82910.1"/>
    </source>
</evidence>
<feature type="transmembrane region" description="Helical" evidence="2">
    <location>
        <begin position="134"/>
        <end position="158"/>
    </location>
</feature>
<comment type="caution">
    <text evidence="3">The sequence shown here is derived from an EMBL/GenBank/DDBJ whole genome shotgun (WGS) entry which is preliminary data.</text>
</comment>
<evidence type="ECO:0000313" key="4">
    <source>
        <dbReference type="Proteomes" id="UP000013776"/>
    </source>
</evidence>
<dbReference type="Proteomes" id="UP000013776">
    <property type="component" value="Unassembled WGS sequence"/>
</dbReference>
<evidence type="ECO:0000256" key="1">
    <source>
        <dbReference type="SAM" id="MobiDB-lite"/>
    </source>
</evidence>
<evidence type="ECO:0000256" key="2">
    <source>
        <dbReference type="SAM" id="Phobius"/>
    </source>
</evidence>
<gene>
    <name evidence="3" type="ORF">TAPDE_003062</name>
</gene>
<dbReference type="VEuPathDB" id="FungiDB:TAPDE_003062"/>
<feature type="compositionally biased region" description="Polar residues" evidence="1">
    <location>
        <begin position="90"/>
        <end position="99"/>
    </location>
</feature>
<organism evidence="3 4">
    <name type="scientific">Taphrina deformans (strain PYCC 5710 / ATCC 11124 / CBS 356.35 / IMI 108563 / JCM 9778 / NBRC 8474)</name>
    <name type="common">Peach leaf curl fungus</name>
    <name type="synonym">Lalaria deformans</name>
    <dbReference type="NCBI Taxonomy" id="1097556"/>
    <lineage>
        <taxon>Eukaryota</taxon>
        <taxon>Fungi</taxon>
        <taxon>Dikarya</taxon>
        <taxon>Ascomycota</taxon>
        <taxon>Taphrinomycotina</taxon>
        <taxon>Taphrinomycetes</taxon>
        <taxon>Taphrinales</taxon>
        <taxon>Taphrinaceae</taxon>
        <taxon>Taphrina</taxon>
    </lineage>
</organism>
<protein>
    <submittedName>
        <fullName evidence="3">Uncharacterized protein</fullName>
    </submittedName>
</protein>
<name>R4XBD4_TAPDE</name>
<dbReference type="EMBL" id="CAHR02000108">
    <property type="protein sequence ID" value="CCG82910.1"/>
    <property type="molecule type" value="Genomic_DNA"/>
</dbReference>
<keyword evidence="2" id="KW-1133">Transmembrane helix</keyword>
<feature type="compositionally biased region" description="Polar residues" evidence="1">
    <location>
        <begin position="53"/>
        <end position="82"/>
    </location>
</feature>
<reference evidence="3 4" key="1">
    <citation type="journal article" date="2013" name="MBio">
        <title>Genome sequencing of the plant pathogen Taphrina deformans, the causal agent of peach leaf curl.</title>
        <authorList>
            <person name="Cisse O.H."/>
            <person name="Almeida J.M.G.C.F."/>
            <person name="Fonseca A."/>
            <person name="Kumar A.A."/>
            <person name="Salojaervi J."/>
            <person name="Overmyer K."/>
            <person name="Hauser P.M."/>
            <person name="Pagni M."/>
        </authorList>
    </citation>
    <scope>NUCLEOTIDE SEQUENCE [LARGE SCALE GENOMIC DNA]</scope>
    <source>
        <strain evidence="4">PYCC 5710 / ATCC 11124 / CBS 356.35 / IMI 108563 / JCM 9778 / NBRC 8474</strain>
    </source>
</reference>
<dbReference type="AlphaFoldDB" id="R4XBD4"/>
<proteinExistence type="predicted"/>
<accession>R4XBD4</accession>
<keyword evidence="2" id="KW-0472">Membrane</keyword>
<sequence>MSLNPYTSYAGRDTSLRTQDYVSSDPAGHRSHWSSEYDSSKNGKGNFVEKFSPPSTKTYSPSLRSTNSDLPQNNGLSSNYQPWNRERRNSAQYSESAGSLPSYHDSPPNSVRDLESRGLRGIRKNLDSGNRARVYLFIAMCSGMLLLFLFTALVWLGLGIIKKPLTYGADNHADFTVRPA</sequence>
<feature type="region of interest" description="Disordered" evidence="1">
    <location>
        <begin position="17"/>
        <end position="115"/>
    </location>
</feature>
<keyword evidence="4" id="KW-1185">Reference proteome</keyword>